<evidence type="ECO:0000256" key="1">
    <source>
        <dbReference type="ARBA" id="ARBA00023002"/>
    </source>
</evidence>
<dbReference type="Pfam" id="PF00106">
    <property type="entry name" value="adh_short"/>
    <property type="match status" value="1"/>
</dbReference>
<dbReference type="GO" id="GO:0016491">
    <property type="term" value="F:oxidoreductase activity"/>
    <property type="evidence" value="ECO:0007669"/>
    <property type="project" value="UniProtKB-KW"/>
</dbReference>
<comment type="caution">
    <text evidence="3">The sequence shown here is derived from an EMBL/GenBank/DDBJ whole genome shotgun (WGS) entry which is preliminary data.</text>
</comment>
<dbReference type="NCBIfam" id="NF004846">
    <property type="entry name" value="PRK06197.1"/>
    <property type="match status" value="1"/>
</dbReference>
<reference evidence="3" key="2">
    <citation type="submission" date="2023-05" db="EMBL/GenBank/DDBJ databases">
        <authorList>
            <person name="Fouks B."/>
        </authorList>
    </citation>
    <scope>NUCLEOTIDE SEQUENCE</scope>
    <source>
        <strain evidence="3">Stay&amp;Tobe</strain>
        <tissue evidence="3">Testes</tissue>
    </source>
</reference>
<dbReference type="PANTHER" id="PTHR43157:SF73">
    <property type="entry name" value="WW DOMAIN-CONTAINING OXIDOREDUCTASE-LIKE PROTEIN"/>
    <property type="match status" value="1"/>
</dbReference>
<evidence type="ECO:0000313" key="4">
    <source>
        <dbReference type="Proteomes" id="UP001233999"/>
    </source>
</evidence>
<dbReference type="PRINTS" id="PR00080">
    <property type="entry name" value="SDRFAMILY"/>
</dbReference>
<dbReference type="Proteomes" id="UP001233999">
    <property type="component" value="Unassembled WGS sequence"/>
</dbReference>
<dbReference type="SUPFAM" id="SSF51735">
    <property type="entry name" value="NAD(P)-binding Rossmann-fold domains"/>
    <property type="match status" value="1"/>
</dbReference>
<keyword evidence="4" id="KW-1185">Reference proteome</keyword>
<dbReference type="EMBL" id="JASPKZ010007173">
    <property type="protein sequence ID" value="KAJ9586335.1"/>
    <property type="molecule type" value="Genomic_DNA"/>
</dbReference>
<accession>A0AAD7ZTE9</accession>
<dbReference type="Gene3D" id="3.40.50.720">
    <property type="entry name" value="NAD(P)-binding Rossmann-like Domain"/>
    <property type="match status" value="1"/>
</dbReference>
<feature type="non-terminal residue" evidence="3">
    <location>
        <position position="1"/>
    </location>
</feature>
<sequence>MWLFSSRCASNTRLEGKTAIVTGCNTGIGKETVLEFVKRGARVIMACRDLQKAEAAAEDIRKKTKGMTGIGEVVVAKLDLASLASVRECAQHLLRTEPRINLLINNAGVMACPKSNTQDGFEMQFGVNHLGHFLLTSLLMPRILRSTPARIVNVSSHMHWFGNVDFEDLNWEKSYSPSLAYARSKLANVMFTYELAERLKGVTTYAVHPGIVHTELGRHLESSSAVSIFKGILEYFFKTPKQGAQTTIYCASDENVGKESGLYYRCYKTTNMRANADVQRGGSQVTKKLWEVSSKLVGLEDWDPFTAPDHPTTILMCAFVGADLRNLWVNSALASSYGNPLSYKQQKFVSNFTAQLPFWRDRAHYYMFCLMEHE</sequence>
<dbReference type="PRINTS" id="PR00081">
    <property type="entry name" value="GDHRDH"/>
</dbReference>
<dbReference type="PANTHER" id="PTHR43157">
    <property type="entry name" value="PHOSPHATIDYLINOSITOL-GLYCAN BIOSYNTHESIS CLASS F PROTEIN-RELATED"/>
    <property type="match status" value="1"/>
</dbReference>
<evidence type="ECO:0000313" key="3">
    <source>
        <dbReference type="EMBL" id="KAJ9586335.1"/>
    </source>
</evidence>
<reference evidence="3" key="1">
    <citation type="journal article" date="2023" name="IScience">
        <title>Live-bearing cockroach genome reveals convergent evolutionary mechanisms linked to viviparity in insects and beyond.</title>
        <authorList>
            <person name="Fouks B."/>
            <person name="Harrison M.C."/>
            <person name="Mikhailova A.A."/>
            <person name="Marchal E."/>
            <person name="English S."/>
            <person name="Carruthers M."/>
            <person name="Jennings E.C."/>
            <person name="Chiamaka E.L."/>
            <person name="Frigard R.A."/>
            <person name="Pippel M."/>
            <person name="Attardo G.M."/>
            <person name="Benoit J.B."/>
            <person name="Bornberg-Bauer E."/>
            <person name="Tobe S.S."/>
        </authorList>
    </citation>
    <scope>NUCLEOTIDE SEQUENCE</scope>
    <source>
        <strain evidence="3">Stay&amp;Tobe</strain>
    </source>
</reference>
<dbReference type="AlphaFoldDB" id="A0AAD7ZTE9"/>
<proteinExistence type="inferred from homology"/>
<evidence type="ECO:0008006" key="5">
    <source>
        <dbReference type="Google" id="ProtNLM"/>
    </source>
</evidence>
<dbReference type="InterPro" id="IPR036291">
    <property type="entry name" value="NAD(P)-bd_dom_sf"/>
</dbReference>
<name>A0AAD7ZTE9_DIPPU</name>
<dbReference type="InterPro" id="IPR002347">
    <property type="entry name" value="SDR_fam"/>
</dbReference>
<evidence type="ECO:0000256" key="2">
    <source>
        <dbReference type="RuleBase" id="RU000363"/>
    </source>
</evidence>
<protein>
    <recommendedName>
        <fullName evidence="5">Retinol dehydrogenase 12</fullName>
    </recommendedName>
</protein>
<comment type="similarity">
    <text evidence="2">Belongs to the short-chain dehydrogenases/reductases (SDR) family.</text>
</comment>
<keyword evidence="1" id="KW-0560">Oxidoreductase</keyword>
<gene>
    <name evidence="3" type="ORF">L9F63_020043</name>
</gene>
<organism evidence="3 4">
    <name type="scientific">Diploptera punctata</name>
    <name type="common">Pacific beetle cockroach</name>
    <dbReference type="NCBI Taxonomy" id="6984"/>
    <lineage>
        <taxon>Eukaryota</taxon>
        <taxon>Metazoa</taxon>
        <taxon>Ecdysozoa</taxon>
        <taxon>Arthropoda</taxon>
        <taxon>Hexapoda</taxon>
        <taxon>Insecta</taxon>
        <taxon>Pterygota</taxon>
        <taxon>Neoptera</taxon>
        <taxon>Polyneoptera</taxon>
        <taxon>Dictyoptera</taxon>
        <taxon>Blattodea</taxon>
        <taxon>Blaberoidea</taxon>
        <taxon>Blaberidae</taxon>
        <taxon>Diplopterinae</taxon>
        <taxon>Diploptera</taxon>
    </lineage>
</organism>